<gene>
    <name evidence="4" type="ordered locus">Bcav_2971</name>
</gene>
<feature type="active site" description="Proton acceptor" evidence="2">
    <location>
        <position position="70"/>
    </location>
</feature>
<dbReference type="HOGENOM" id="CLU_090940_2_0_11"/>
<evidence type="ECO:0000256" key="2">
    <source>
        <dbReference type="PIRSR" id="PIRSR600888-1"/>
    </source>
</evidence>
<protein>
    <submittedName>
        <fullName evidence="4">dTDP-4-dehydrorhamnose 35-epimerase related</fullName>
    </submittedName>
</protein>
<evidence type="ECO:0000313" key="4">
    <source>
        <dbReference type="EMBL" id="ACQ81216.1"/>
    </source>
</evidence>
<sequence>MPSPRIVDRRHEPTAIDGLHVLHVKEIHDERGTIREFFRASAMAEAGLHGGAWQQLNLTETSRGAIRGLHGEQMTKLVSVVAGQAFGAYVDARPGSATAGAVVTVPLTLGVQVLVPPGVCNGFQALADGTQYLYCFDAEWVPGMPGRAVHPLDPALGIAWPIAVDPADRERLSAKDAGLPSLADVLAAG</sequence>
<dbReference type="RefSeq" id="WP_015883456.1">
    <property type="nucleotide sequence ID" value="NC_012669.1"/>
</dbReference>
<feature type="active site" description="Proton donor" evidence="2">
    <location>
        <position position="134"/>
    </location>
</feature>
<dbReference type="InterPro" id="IPR000888">
    <property type="entry name" value="RmlC-like"/>
</dbReference>
<dbReference type="Pfam" id="PF00908">
    <property type="entry name" value="dTDP_sugar_isom"/>
    <property type="match status" value="1"/>
</dbReference>
<accession>C5BZN6</accession>
<dbReference type="GO" id="GO:0019305">
    <property type="term" value="P:dTDP-rhamnose biosynthetic process"/>
    <property type="evidence" value="ECO:0007669"/>
    <property type="project" value="TreeGrafter"/>
</dbReference>
<dbReference type="SUPFAM" id="SSF51182">
    <property type="entry name" value="RmlC-like cupins"/>
    <property type="match status" value="1"/>
</dbReference>
<dbReference type="KEGG" id="bcv:Bcav_2971"/>
<evidence type="ECO:0000256" key="3">
    <source>
        <dbReference type="PIRSR" id="PIRSR600888-3"/>
    </source>
</evidence>
<dbReference type="AlphaFoldDB" id="C5BZN6"/>
<dbReference type="PANTHER" id="PTHR21047">
    <property type="entry name" value="DTDP-6-DEOXY-D-GLUCOSE-3,5 EPIMERASE"/>
    <property type="match status" value="1"/>
</dbReference>
<dbReference type="GO" id="GO:0000271">
    <property type="term" value="P:polysaccharide biosynthetic process"/>
    <property type="evidence" value="ECO:0007669"/>
    <property type="project" value="TreeGrafter"/>
</dbReference>
<dbReference type="Gene3D" id="2.60.120.10">
    <property type="entry name" value="Jelly Rolls"/>
    <property type="match status" value="1"/>
</dbReference>
<evidence type="ECO:0000313" key="5">
    <source>
        <dbReference type="Proteomes" id="UP000007962"/>
    </source>
</evidence>
<dbReference type="InterPro" id="IPR011051">
    <property type="entry name" value="RmlC_Cupin_sf"/>
</dbReference>
<proteinExistence type="inferred from homology"/>
<dbReference type="GO" id="GO:0005829">
    <property type="term" value="C:cytosol"/>
    <property type="evidence" value="ECO:0007669"/>
    <property type="project" value="TreeGrafter"/>
</dbReference>
<dbReference type="InterPro" id="IPR014710">
    <property type="entry name" value="RmlC-like_jellyroll"/>
</dbReference>
<dbReference type="GO" id="GO:0008830">
    <property type="term" value="F:dTDP-4-dehydrorhamnose 3,5-epimerase activity"/>
    <property type="evidence" value="ECO:0007669"/>
    <property type="project" value="InterPro"/>
</dbReference>
<evidence type="ECO:0000256" key="1">
    <source>
        <dbReference type="ARBA" id="ARBA00010154"/>
    </source>
</evidence>
<name>C5BZN6_BEUC1</name>
<dbReference type="Proteomes" id="UP000007962">
    <property type="component" value="Chromosome"/>
</dbReference>
<organism evidence="4 5">
    <name type="scientific">Beutenbergia cavernae (strain ATCC BAA-8 / DSM 12333 / CCUG 43141 / JCM 11478 / NBRC 16432 / NCIMB 13614 / HKI 0122)</name>
    <dbReference type="NCBI Taxonomy" id="471853"/>
    <lineage>
        <taxon>Bacteria</taxon>
        <taxon>Bacillati</taxon>
        <taxon>Actinomycetota</taxon>
        <taxon>Actinomycetes</taxon>
        <taxon>Micrococcales</taxon>
        <taxon>Beutenbergiaceae</taxon>
        <taxon>Beutenbergia</taxon>
    </lineage>
</organism>
<feature type="site" description="Participates in a stacking interaction with the thymidine ring of dTDP-4-oxo-6-deoxyglucose" evidence="3">
    <location>
        <position position="140"/>
    </location>
</feature>
<keyword evidence="5" id="KW-1185">Reference proteome</keyword>
<comment type="similarity">
    <text evidence="1">Belongs to the dTDP-4-dehydrorhamnose 3,5-epimerase family.</text>
</comment>
<dbReference type="PANTHER" id="PTHR21047:SF2">
    <property type="entry name" value="THYMIDINE DIPHOSPHO-4-KETO-RHAMNOSE 3,5-EPIMERASE"/>
    <property type="match status" value="1"/>
</dbReference>
<dbReference type="EMBL" id="CP001618">
    <property type="protein sequence ID" value="ACQ81216.1"/>
    <property type="molecule type" value="Genomic_DNA"/>
</dbReference>
<dbReference type="STRING" id="471853.Bcav_2971"/>
<reference evidence="4 5" key="1">
    <citation type="journal article" date="2009" name="Stand. Genomic Sci.">
        <title>Complete genome sequence of Beutenbergia cavernae type strain (HKI 0122).</title>
        <authorList>
            <person name="Land M."/>
            <person name="Pukall R."/>
            <person name="Abt B."/>
            <person name="Goker M."/>
            <person name="Rohde M."/>
            <person name="Glavina Del Rio T."/>
            <person name="Tice H."/>
            <person name="Copeland A."/>
            <person name="Cheng J.F."/>
            <person name="Lucas S."/>
            <person name="Chen F."/>
            <person name="Nolan M."/>
            <person name="Bruce D."/>
            <person name="Goodwin L."/>
            <person name="Pitluck S."/>
            <person name="Ivanova N."/>
            <person name="Mavromatis K."/>
            <person name="Ovchinnikova G."/>
            <person name="Pati A."/>
            <person name="Chen A."/>
            <person name="Palaniappan K."/>
            <person name="Hauser L."/>
            <person name="Chang Y.J."/>
            <person name="Jefferies C.C."/>
            <person name="Saunders E."/>
            <person name="Brettin T."/>
            <person name="Detter J.C."/>
            <person name="Han C."/>
            <person name="Chain P."/>
            <person name="Bristow J."/>
            <person name="Eisen J.A."/>
            <person name="Markowitz V."/>
            <person name="Hugenholtz P."/>
            <person name="Kyrpides N.C."/>
            <person name="Klenk H.P."/>
            <person name="Lapidus A."/>
        </authorList>
    </citation>
    <scope>NUCLEOTIDE SEQUENCE [LARGE SCALE GENOMIC DNA]</scope>
    <source>
        <strain evidence="5">ATCC BAA-8 / DSM 12333 / NBRC 16432</strain>
    </source>
</reference>
<dbReference type="eggNOG" id="COG1898">
    <property type="taxonomic scope" value="Bacteria"/>
</dbReference>